<sequence length="144" mass="16069">MTASLRRWVIQRANNRCEYCGISQIGQVATFHIDHVIPVVAGGETTAENLALACVSCSLRKGARQKIEDAETGEVVYIFNPRQQRWNAHFAWNGVEMIGFTATGRATVQALDLNRSNMLTIRAEEELRGRHPPPEDINPVDPNL</sequence>
<dbReference type="RefSeq" id="WP_237747578.1">
    <property type="nucleotide sequence ID" value="NZ_LR812490.1"/>
</dbReference>
<dbReference type="InterPro" id="IPR003615">
    <property type="entry name" value="HNH_nuc"/>
</dbReference>
<organism evidence="3 4">
    <name type="scientific">Planktothrix rubescens CCAP 1459/22</name>
    <dbReference type="NCBI Taxonomy" id="329571"/>
    <lineage>
        <taxon>Bacteria</taxon>
        <taxon>Bacillati</taxon>
        <taxon>Cyanobacteriota</taxon>
        <taxon>Cyanophyceae</taxon>
        <taxon>Oscillatoriophycideae</taxon>
        <taxon>Oscillatoriales</taxon>
        <taxon>Microcoleaceae</taxon>
        <taxon>Planktothrix</taxon>
    </lineage>
</organism>
<dbReference type="PANTHER" id="PTHR33877:SF1">
    <property type="entry name" value="TYPE IV METHYL-DIRECTED RESTRICTION ENZYME ECOKMCRA"/>
    <property type="match status" value="1"/>
</dbReference>
<dbReference type="AlphaFoldDB" id="A0A6J7ZQK8"/>
<keyword evidence="4" id="KW-1185">Reference proteome</keyword>
<dbReference type="Gene3D" id="1.10.30.50">
    <property type="match status" value="1"/>
</dbReference>
<keyword evidence="3" id="KW-0255">Endonuclease</keyword>
<name>A0A6J7ZQK8_PLARU</name>
<dbReference type="InterPro" id="IPR002711">
    <property type="entry name" value="HNH"/>
</dbReference>
<dbReference type="EMBL" id="LR812490">
    <property type="protein sequence ID" value="CAC5344621.1"/>
    <property type="molecule type" value="Genomic_DNA"/>
</dbReference>
<dbReference type="EMBL" id="CZCZ02000014">
    <property type="protein sequence ID" value="CAC5344621.1"/>
    <property type="molecule type" value="Genomic_DNA"/>
</dbReference>
<accession>A0A6J7ZQK8</accession>
<dbReference type="PANTHER" id="PTHR33877">
    <property type="entry name" value="SLL1193 PROTEIN"/>
    <property type="match status" value="1"/>
</dbReference>
<dbReference type="Proteomes" id="UP000196521">
    <property type="component" value="Chromosome"/>
</dbReference>
<keyword evidence="3" id="KW-0540">Nuclease</keyword>
<feature type="compositionally biased region" description="Basic and acidic residues" evidence="1">
    <location>
        <begin position="124"/>
        <end position="134"/>
    </location>
</feature>
<comment type="caution">
    <text evidence="3">The sequence shown here is derived from an EMBL/GenBank/DDBJ whole genome shotgun (WGS) entry which is preliminary data.</text>
</comment>
<dbReference type="Pfam" id="PF01844">
    <property type="entry name" value="HNH"/>
    <property type="match status" value="1"/>
</dbReference>
<evidence type="ECO:0000313" key="3">
    <source>
        <dbReference type="EMBL" id="CAC5344621.1"/>
    </source>
</evidence>
<reference evidence="3" key="1">
    <citation type="submission" date="2020-05" db="EMBL/GenBank/DDBJ databases">
        <authorList>
            <consortium name="Genoscope - CEA"/>
            <person name="William W."/>
        </authorList>
    </citation>
    <scope>NUCLEOTIDE SEQUENCE [LARGE SCALE GENOMIC DNA]</scope>
    <source>
        <strain evidence="3">PCC 7821</strain>
    </source>
</reference>
<keyword evidence="3" id="KW-0378">Hydrolase</keyword>
<dbReference type="GO" id="GO:0004519">
    <property type="term" value="F:endonuclease activity"/>
    <property type="evidence" value="ECO:0007669"/>
    <property type="project" value="UniProtKB-KW"/>
</dbReference>
<evidence type="ECO:0000256" key="1">
    <source>
        <dbReference type="SAM" id="MobiDB-lite"/>
    </source>
</evidence>
<feature type="region of interest" description="Disordered" evidence="1">
    <location>
        <begin position="124"/>
        <end position="144"/>
    </location>
</feature>
<dbReference type="GO" id="GO:0008270">
    <property type="term" value="F:zinc ion binding"/>
    <property type="evidence" value="ECO:0007669"/>
    <property type="project" value="InterPro"/>
</dbReference>
<evidence type="ECO:0000313" key="4">
    <source>
        <dbReference type="Proteomes" id="UP000196521"/>
    </source>
</evidence>
<protein>
    <submittedName>
        <fullName evidence="3">Restriction endonuclease</fullName>
    </submittedName>
</protein>
<dbReference type="GO" id="GO:0003676">
    <property type="term" value="F:nucleic acid binding"/>
    <property type="evidence" value="ECO:0007669"/>
    <property type="project" value="InterPro"/>
</dbReference>
<gene>
    <name evidence="3" type="ORF">PLAN_41036</name>
</gene>
<evidence type="ECO:0000259" key="2">
    <source>
        <dbReference type="SMART" id="SM00507"/>
    </source>
</evidence>
<dbReference type="InterPro" id="IPR052892">
    <property type="entry name" value="NA-targeting_endonuclease"/>
</dbReference>
<proteinExistence type="predicted"/>
<dbReference type="SMART" id="SM00507">
    <property type="entry name" value="HNHc"/>
    <property type="match status" value="1"/>
</dbReference>
<dbReference type="CDD" id="cd00085">
    <property type="entry name" value="HNHc"/>
    <property type="match status" value="1"/>
</dbReference>
<feature type="domain" description="HNH nuclease" evidence="2">
    <location>
        <begin position="4"/>
        <end position="59"/>
    </location>
</feature>